<dbReference type="eggNOG" id="COG0606">
    <property type="taxonomic scope" value="Bacteria"/>
</dbReference>
<dbReference type="PRINTS" id="PR01657">
    <property type="entry name" value="MCMFAMILY"/>
</dbReference>
<dbReference type="Pfam" id="PF01078">
    <property type="entry name" value="Mg_chelatase"/>
    <property type="match status" value="1"/>
</dbReference>
<dbReference type="KEGG" id="dap:Dacet_2945"/>
<evidence type="ECO:0000313" key="5">
    <source>
        <dbReference type="Proteomes" id="UP000002012"/>
    </source>
</evidence>
<dbReference type="InterPro" id="IPR045006">
    <property type="entry name" value="CHLI-like"/>
</dbReference>
<keyword evidence="1" id="KW-0547">Nucleotide-binding</keyword>
<evidence type="ECO:0000256" key="1">
    <source>
        <dbReference type="ARBA" id="ARBA00022741"/>
    </source>
</evidence>
<dbReference type="GO" id="GO:0005524">
    <property type="term" value="F:ATP binding"/>
    <property type="evidence" value="ECO:0007669"/>
    <property type="project" value="UniProtKB-KW"/>
</dbReference>
<accession>D4H6M1</accession>
<dbReference type="Pfam" id="PF13541">
    <property type="entry name" value="ChlI"/>
    <property type="match status" value="1"/>
</dbReference>
<dbReference type="InterPro" id="IPR020568">
    <property type="entry name" value="Ribosomal_Su5_D2-typ_SF"/>
</dbReference>
<evidence type="ECO:0000259" key="3">
    <source>
        <dbReference type="PROSITE" id="PS50051"/>
    </source>
</evidence>
<evidence type="ECO:0000256" key="2">
    <source>
        <dbReference type="ARBA" id="ARBA00022840"/>
    </source>
</evidence>
<evidence type="ECO:0000313" key="4">
    <source>
        <dbReference type="EMBL" id="ADD69695.1"/>
    </source>
</evidence>
<dbReference type="PaxDb" id="522772-Dacet_2945"/>
<dbReference type="SUPFAM" id="SSF54211">
    <property type="entry name" value="Ribosomal protein S5 domain 2-like"/>
    <property type="match status" value="1"/>
</dbReference>
<dbReference type="SUPFAM" id="SSF52540">
    <property type="entry name" value="P-loop containing nucleoside triphosphate hydrolases"/>
    <property type="match status" value="1"/>
</dbReference>
<keyword evidence="5" id="KW-1185">Reference proteome</keyword>
<dbReference type="PANTHER" id="PTHR32039:SF7">
    <property type="entry name" value="COMPETENCE PROTEIN COMM"/>
    <property type="match status" value="1"/>
</dbReference>
<dbReference type="OrthoDB" id="9813147at2"/>
<dbReference type="PROSITE" id="PS50051">
    <property type="entry name" value="MCM_2"/>
    <property type="match status" value="1"/>
</dbReference>
<dbReference type="EMBL" id="CP001968">
    <property type="protein sequence ID" value="ADD69695.1"/>
    <property type="molecule type" value="Genomic_DNA"/>
</dbReference>
<dbReference type="InterPro" id="IPR027417">
    <property type="entry name" value="P-loop_NTPase"/>
</dbReference>
<dbReference type="InParanoid" id="D4H6M1"/>
<gene>
    <name evidence="4" type="ordered locus">Dacet_2945</name>
</gene>
<dbReference type="Pfam" id="PF13335">
    <property type="entry name" value="Mg_chelatase_C"/>
    <property type="match status" value="1"/>
</dbReference>
<dbReference type="InterPro" id="IPR025158">
    <property type="entry name" value="Mg_chelat-rel_C"/>
</dbReference>
<dbReference type="FunCoup" id="D4H6M1">
    <property type="interactions" value="312"/>
</dbReference>
<dbReference type="Proteomes" id="UP000002012">
    <property type="component" value="Chromosome"/>
</dbReference>
<name>D4H6M1_DENA2</name>
<sequence>MFSKVFSAHVNGIDAELVEVETDIGSMGLPSFSMVGLADAAVRESRDRVRAALKNININVFAKPITINLAPADFKKDGTYFDLPVAVGLALSGGCLTGSAQDVLFAGELSLDGRLRGVNGILSITLCAKGAGFKKIAVPKQNADEAAIVSGIEVYPFETLDNVLHFINEPDSYTPHKVDIKELFKKNSFYKENFAEVKGQLVARRCAEIAAAGMHNLLMIGAPGSGKTMIARRLPGIMPDMSLDEAIETTKIHSVAGLVRNSKDLKSTRPFFAPHHTSSNVALIGGTSKATPGQVSLATNGVLFLDEFLEFSRGVLETLRQPLEDGEVTIARAARTVTYPAKFMLAAAANPCPCGYLGDKNKECTCTQSQIQKYRSRLSGPLMDRIDLHVEVHSVDIKDLSSMSDGESSENIRERVKKAHEIQNARSGVFNSRLTEKELKKHCKLDAQGQKIIETAAKKYSLSARAYSKLLKTSRTIADLEDAADIQPKHLLESLQYRMLTD</sequence>
<protein>
    <submittedName>
        <fullName evidence="4">Mg chelatase, subunit ChlI</fullName>
    </submittedName>
</protein>
<dbReference type="Gene3D" id="3.30.230.10">
    <property type="match status" value="1"/>
</dbReference>
<dbReference type="PANTHER" id="PTHR32039">
    <property type="entry name" value="MAGNESIUM-CHELATASE SUBUNIT CHLI"/>
    <property type="match status" value="1"/>
</dbReference>
<dbReference type="Gene3D" id="3.40.50.300">
    <property type="entry name" value="P-loop containing nucleotide triphosphate hydrolases"/>
    <property type="match status" value="1"/>
</dbReference>
<dbReference type="InterPro" id="IPR014721">
    <property type="entry name" value="Ribsml_uS5_D2-typ_fold_subgr"/>
</dbReference>
<dbReference type="HOGENOM" id="CLU_026145_1_0_0"/>
<dbReference type="InterPro" id="IPR001208">
    <property type="entry name" value="MCM_dom"/>
</dbReference>
<dbReference type="RefSeq" id="WP_013012180.1">
    <property type="nucleotide sequence ID" value="NC_013943.1"/>
</dbReference>
<reference evidence="4 5" key="1">
    <citation type="journal article" date="2010" name="Stand. Genomic Sci.">
        <title>Complete genome sequence of Denitrovibrio acetiphilus type strain (N2460).</title>
        <authorList>
            <person name="Kiss H."/>
            <person name="Lang E."/>
            <person name="Lapidus A."/>
            <person name="Copeland A."/>
            <person name="Nolan M."/>
            <person name="Glavina Del Rio T."/>
            <person name="Chen F."/>
            <person name="Lucas S."/>
            <person name="Tice H."/>
            <person name="Cheng J.F."/>
            <person name="Han C."/>
            <person name="Goodwin L."/>
            <person name="Pitluck S."/>
            <person name="Liolios K."/>
            <person name="Pati A."/>
            <person name="Ivanova N."/>
            <person name="Mavromatis K."/>
            <person name="Chen A."/>
            <person name="Palaniappan K."/>
            <person name="Land M."/>
            <person name="Hauser L."/>
            <person name="Chang Y.J."/>
            <person name="Jeffries C.D."/>
            <person name="Detter J.C."/>
            <person name="Brettin T."/>
            <person name="Spring S."/>
            <person name="Rohde M."/>
            <person name="Goker M."/>
            <person name="Woyke T."/>
            <person name="Bristow J."/>
            <person name="Eisen J.A."/>
            <person name="Markowitz V."/>
            <person name="Hugenholtz P."/>
            <person name="Kyrpides N.C."/>
            <person name="Klenk H.P."/>
        </authorList>
    </citation>
    <scope>NUCLEOTIDE SEQUENCE [LARGE SCALE GENOMIC DNA]</scope>
    <source>
        <strain evidence="5">DSM 12809 / NBRC 114555 / N2460</strain>
    </source>
</reference>
<proteinExistence type="predicted"/>
<dbReference type="AlphaFoldDB" id="D4H6M1"/>
<dbReference type="InterPro" id="IPR000523">
    <property type="entry name" value="Mg_chelatse_chII-like_cat_dom"/>
</dbReference>
<dbReference type="InterPro" id="IPR004482">
    <property type="entry name" value="Mg_chelat-rel"/>
</dbReference>
<organism evidence="4 5">
    <name type="scientific">Denitrovibrio acetiphilus (strain DSM 12809 / NBRC 114555 / N2460)</name>
    <dbReference type="NCBI Taxonomy" id="522772"/>
    <lineage>
        <taxon>Bacteria</taxon>
        <taxon>Pseudomonadati</taxon>
        <taxon>Deferribacterota</taxon>
        <taxon>Deferribacteres</taxon>
        <taxon>Deferribacterales</taxon>
        <taxon>Geovibrionaceae</taxon>
        <taxon>Denitrovibrio</taxon>
    </lineage>
</organism>
<feature type="domain" description="MCM C-terminal AAA(+) ATPase" evidence="3">
    <location>
        <begin position="293"/>
        <end position="388"/>
    </location>
</feature>
<dbReference type="STRING" id="522772.Dacet_2945"/>
<dbReference type="GO" id="GO:0003677">
    <property type="term" value="F:DNA binding"/>
    <property type="evidence" value="ECO:0007669"/>
    <property type="project" value="InterPro"/>
</dbReference>
<keyword evidence="2" id="KW-0067">ATP-binding</keyword>
<dbReference type="NCBIfam" id="TIGR00368">
    <property type="entry name" value="YifB family Mg chelatase-like AAA ATPase"/>
    <property type="match status" value="1"/>
</dbReference>